<protein>
    <submittedName>
        <fullName evidence="2">Uncharacterized protein</fullName>
    </submittedName>
</protein>
<evidence type="ECO:0000256" key="1">
    <source>
        <dbReference type="SAM" id="MobiDB-lite"/>
    </source>
</evidence>
<organism evidence="2 3">
    <name type="scientific">Haloarchaeobius iranensis</name>
    <dbReference type="NCBI Taxonomy" id="996166"/>
    <lineage>
        <taxon>Archaea</taxon>
        <taxon>Methanobacteriati</taxon>
        <taxon>Methanobacteriota</taxon>
        <taxon>Stenosarchaea group</taxon>
        <taxon>Halobacteria</taxon>
        <taxon>Halobacteriales</taxon>
        <taxon>Halorubellaceae</taxon>
        <taxon>Haloarchaeobius</taxon>
    </lineage>
</organism>
<gene>
    <name evidence="2" type="ORF">SAMN05192554_101281</name>
</gene>
<name>A0A1G9SNH2_9EURY</name>
<dbReference type="Proteomes" id="UP000199370">
    <property type="component" value="Unassembled WGS sequence"/>
</dbReference>
<reference evidence="2 3" key="1">
    <citation type="submission" date="2016-10" db="EMBL/GenBank/DDBJ databases">
        <authorList>
            <person name="de Groot N.N."/>
        </authorList>
    </citation>
    <scope>NUCLEOTIDE SEQUENCE [LARGE SCALE GENOMIC DNA]</scope>
    <source>
        <strain evidence="3">EB21,IBRC-M 10013,KCTC 4048</strain>
    </source>
</reference>
<dbReference type="EMBL" id="FNIA01000001">
    <property type="protein sequence ID" value="SDM37009.1"/>
    <property type="molecule type" value="Genomic_DNA"/>
</dbReference>
<feature type="region of interest" description="Disordered" evidence="1">
    <location>
        <begin position="29"/>
        <end position="51"/>
    </location>
</feature>
<evidence type="ECO:0000313" key="3">
    <source>
        <dbReference type="Proteomes" id="UP000199370"/>
    </source>
</evidence>
<proteinExistence type="predicted"/>
<evidence type="ECO:0000313" key="2">
    <source>
        <dbReference type="EMBL" id="SDM37009.1"/>
    </source>
</evidence>
<dbReference type="AlphaFoldDB" id="A0A1G9SNH2"/>
<sequence>MHPITMSTDDYTARLREWAELLDVRVSEAQARSARIEVAGPPSQRDGDEPT</sequence>
<keyword evidence="3" id="KW-1185">Reference proteome</keyword>
<dbReference type="STRING" id="996166.SAMN05192554_101281"/>
<accession>A0A1G9SNH2</accession>